<keyword evidence="4 6" id="KW-1133">Transmembrane helix</keyword>
<comment type="caution">
    <text evidence="8">The sequence shown here is derived from an EMBL/GenBank/DDBJ whole genome shotgun (WGS) entry which is preliminary data.</text>
</comment>
<evidence type="ECO:0000256" key="4">
    <source>
        <dbReference type="ARBA" id="ARBA00022989"/>
    </source>
</evidence>
<feature type="transmembrane region" description="Helical" evidence="6">
    <location>
        <begin position="280"/>
        <end position="298"/>
    </location>
</feature>
<dbReference type="SUPFAM" id="SSF103473">
    <property type="entry name" value="MFS general substrate transporter"/>
    <property type="match status" value="1"/>
</dbReference>
<evidence type="ECO:0000256" key="2">
    <source>
        <dbReference type="ARBA" id="ARBA00022448"/>
    </source>
</evidence>
<feature type="transmembrane region" description="Helical" evidence="6">
    <location>
        <begin position="332"/>
        <end position="353"/>
    </location>
</feature>
<accession>A0ABX2UQ52</accession>
<evidence type="ECO:0000256" key="6">
    <source>
        <dbReference type="SAM" id="Phobius"/>
    </source>
</evidence>
<evidence type="ECO:0000259" key="7">
    <source>
        <dbReference type="PROSITE" id="PS50850"/>
    </source>
</evidence>
<protein>
    <recommendedName>
        <fullName evidence="7">Major facilitator superfamily (MFS) profile domain-containing protein</fullName>
    </recommendedName>
</protein>
<sequence length="436" mass="46584">MNSELERRVSRKLMLRIIPFVMLLYFVSFLDRVNVGFAALSMNKAIGLSPTAFGLGGGLFFIGYFLFEVPSNLILHKVGARRWIARVMVSWGIVSFASAFVVGPNSFYALRFILGVAEAGFFPGIILYLSLWFPSRQRAAAAAWFMAAAPLSTAIGSPISGAIMNLHPIAGLADWQMLYIIEAVPAVVLGFFVLKYLTDTPAKAQWLQPEEREWLIAKLKLEADARQSHAGHTAGALSALRDPRVLALALIYFGTSAGLYTLGLWAPLIIRQYGFGPFETGLLAGVPSVLAVIAMVLWAKHSDRSEERTWHVVIPCVVACLGFIFAGSATTALMIILALVIVNVGISAAKAPLWAMPSVFLSGAGAAAGIAMINSIGNLGGFVGPFMIGWLKNVTGGYSAGLYVVGATLAVSAVVTLMLSRQAKQTPVAVGGRHGH</sequence>
<dbReference type="InterPro" id="IPR020846">
    <property type="entry name" value="MFS_dom"/>
</dbReference>
<keyword evidence="2" id="KW-0813">Transport</keyword>
<comment type="subcellular location">
    <subcellularLocation>
        <location evidence="1">Membrane</location>
        <topology evidence="1">Multi-pass membrane protein</topology>
    </subcellularLocation>
</comment>
<dbReference type="PROSITE" id="PS50850">
    <property type="entry name" value="MFS"/>
    <property type="match status" value="1"/>
</dbReference>
<evidence type="ECO:0000256" key="5">
    <source>
        <dbReference type="ARBA" id="ARBA00023136"/>
    </source>
</evidence>
<feature type="domain" description="Major facilitator superfamily (MFS) profile" evidence="7">
    <location>
        <begin position="17"/>
        <end position="424"/>
    </location>
</feature>
<dbReference type="InterPro" id="IPR036259">
    <property type="entry name" value="MFS_trans_sf"/>
</dbReference>
<feature type="transmembrane region" description="Helical" evidence="6">
    <location>
        <begin position="176"/>
        <end position="197"/>
    </location>
</feature>
<keyword evidence="9" id="KW-1185">Reference proteome</keyword>
<evidence type="ECO:0000313" key="9">
    <source>
        <dbReference type="Proteomes" id="UP000077961"/>
    </source>
</evidence>
<dbReference type="RefSeq" id="WP_064270128.1">
    <property type="nucleotide sequence ID" value="NZ_LXJZ01000191.1"/>
</dbReference>
<feature type="transmembrane region" description="Helical" evidence="6">
    <location>
        <begin position="400"/>
        <end position="419"/>
    </location>
</feature>
<keyword evidence="3 6" id="KW-0812">Transmembrane</keyword>
<dbReference type="PANTHER" id="PTHR43791:SF36">
    <property type="entry name" value="TRANSPORTER, PUTATIVE (AFU_ORTHOLOGUE AFUA_6G08340)-RELATED"/>
    <property type="match status" value="1"/>
</dbReference>
<evidence type="ECO:0000313" key="8">
    <source>
        <dbReference type="EMBL" id="OAJ55608.1"/>
    </source>
</evidence>
<feature type="transmembrane region" description="Helical" evidence="6">
    <location>
        <begin position="365"/>
        <end position="388"/>
    </location>
</feature>
<dbReference type="PANTHER" id="PTHR43791">
    <property type="entry name" value="PERMEASE-RELATED"/>
    <property type="match status" value="1"/>
</dbReference>
<gene>
    <name evidence="8" type="ORF">A6V36_34695</name>
</gene>
<dbReference type="EMBL" id="LXJZ01000191">
    <property type="protein sequence ID" value="OAJ55608.1"/>
    <property type="molecule type" value="Genomic_DNA"/>
</dbReference>
<proteinExistence type="predicted"/>
<keyword evidence="5 6" id="KW-0472">Membrane</keyword>
<dbReference type="CDD" id="cd17319">
    <property type="entry name" value="MFS_ExuT_GudP_like"/>
    <property type="match status" value="1"/>
</dbReference>
<dbReference type="InterPro" id="IPR011701">
    <property type="entry name" value="MFS"/>
</dbReference>
<dbReference type="Proteomes" id="UP000077961">
    <property type="component" value="Unassembled WGS sequence"/>
</dbReference>
<name>A0ABX2UQ52_9BURK</name>
<feature type="transmembrane region" description="Helical" evidence="6">
    <location>
        <begin position="13"/>
        <end position="30"/>
    </location>
</feature>
<feature type="transmembrane region" description="Helical" evidence="6">
    <location>
        <begin position="245"/>
        <end position="268"/>
    </location>
</feature>
<dbReference type="Pfam" id="PF07690">
    <property type="entry name" value="MFS_1"/>
    <property type="match status" value="1"/>
</dbReference>
<feature type="transmembrane region" description="Helical" evidence="6">
    <location>
        <begin position="83"/>
        <end position="102"/>
    </location>
</feature>
<feature type="transmembrane region" description="Helical" evidence="6">
    <location>
        <begin position="141"/>
        <end position="164"/>
    </location>
</feature>
<reference evidence="8 9" key="1">
    <citation type="submission" date="2016-04" db="EMBL/GenBank/DDBJ databases">
        <title>Reclassification of Paraburkholderia panaciterrae (Farh et al. 2015) Dobritsa &amp; Samadpour 2016 as a later homotypic synonym of Paraburkholderia ginsengiterrae (Farh et al. 2015) Dobritsa &amp; Samadpour 2016.</title>
        <authorList>
            <person name="Dobritsa A.P."/>
            <person name="Kutumbaka K."/>
            <person name="Samadpour M."/>
        </authorList>
    </citation>
    <scope>NUCLEOTIDE SEQUENCE [LARGE SCALE GENOMIC DNA]</scope>
    <source>
        <strain evidence="8 9">DCY85-1</strain>
    </source>
</reference>
<organism evidence="8 9">
    <name type="scientific">Paraburkholderia ginsengiterrae</name>
    <dbReference type="NCBI Taxonomy" id="1462993"/>
    <lineage>
        <taxon>Bacteria</taxon>
        <taxon>Pseudomonadati</taxon>
        <taxon>Pseudomonadota</taxon>
        <taxon>Betaproteobacteria</taxon>
        <taxon>Burkholderiales</taxon>
        <taxon>Burkholderiaceae</taxon>
        <taxon>Paraburkholderia</taxon>
    </lineage>
</organism>
<feature type="transmembrane region" description="Helical" evidence="6">
    <location>
        <begin position="50"/>
        <end position="71"/>
    </location>
</feature>
<dbReference type="Gene3D" id="1.20.1250.20">
    <property type="entry name" value="MFS general substrate transporter like domains"/>
    <property type="match status" value="2"/>
</dbReference>
<evidence type="ECO:0000256" key="1">
    <source>
        <dbReference type="ARBA" id="ARBA00004141"/>
    </source>
</evidence>
<feature type="transmembrane region" description="Helical" evidence="6">
    <location>
        <begin position="108"/>
        <end position="129"/>
    </location>
</feature>
<evidence type="ECO:0000256" key="3">
    <source>
        <dbReference type="ARBA" id="ARBA00022692"/>
    </source>
</evidence>